<comment type="subcellular location">
    <subcellularLocation>
        <location evidence="1">Mitochondrion</location>
    </subcellularLocation>
</comment>
<dbReference type="Pfam" id="PF09243">
    <property type="entry name" value="Rsm22"/>
    <property type="match status" value="2"/>
</dbReference>
<keyword evidence="10" id="KW-1185">Reference proteome</keyword>
<organism evidence="9 10">
    <name type="scientific">Coccomyxa viridis</name>
    <dbReference type="NCBI Taxonomy" id="1274662"/>
    <lineage>
        <taxon>Eukaryota</taxon>
        <taxon>Viridiplantae</taxon>
        <taxon>Chlorophyta</taxon>
        <taxon>core chlorophytes</taxon>
        <taxon>Trebouxiophyceae</taxon>
        <taxon>Trebouxiophyceae incertae sedis</taxon>
        <taxon>Coccomyxaceae</taxon>
        <taxon>Coccomyxa</taxon>
    </lineage>
</organism>
<evidence type="ECO:0000256" key="2">
    <source>
        <dbReference type="ARBA" id="ARBA00022723"/>
    </source>
</evidence>
<dbReference type="InterPro" id="IPR015324">
    <property type="entry name" value="Ribosomal_Rsm22-like"/>
</dbReference>
<evidence type="ECO:0000313" key="9">
    <source>
        <dbReference type="EMBL" id="CAL5219737.1"/>
    </source>
</evidence>
<dbReference type="InterPro" id="IPR052571">
    <property type="entry name" value="Mt_RNA_Methyltransferase"/>
</dbReference>
<feature type="compositionally biased region" description="Basic and acidic residues" evidence="8">
    <location>
        <begin position="435"/>
        <end position="444"/>
    </location>
</feature>
<dbReference type="PANTHER" id="PTHR13184:SF5">
    <property type="entry name" value="METHYLTRANSFERASE-LIKE PROTEIN 17, MITOCHONDRIAL"/>
    <property type="match status" value="1"/>
</dbReference>
<feature type="region of interest" description="Disordered" evidence="8">
    <location>
        <begin position="434"/>
        <end position="455"/>
    </location>
</feature>
<feature type="compositionally biased region" description="Basic and acidic residues" evidence="8">
    <location>
        <begin position="678"/>
        <end position="689"/>
    </location>
</feature>
<feature type="region of interest" description="Disordered" evidence="8">
    <location>
        <begin position="662"/>
        <end position="689"/>
    </location>
</feature>
<gene>
    <name evidence="9" type="primary">g1634</name>
    <name evidence="9" type="ORF">VP750_LOCUS1396</name>
</gene>
<dbReference type="EMBL" id="CAXHTA020000002">
    <property type="protein sequence ID" value="CAL5219737.1"/>
    <property type="molecule type" value="Genomic_DNA"/>
</dbReference>
<name>A0ABP1FQ94_9CHLO</name>
<evidence type="ECO:0000256" key="5">
    <source>
        <dbReference type="ARBA" id="ARBA00023014"/>
    </source>
</evidence>
<dbReference type="InterPro" id="IPR029063">
    <property type="entry name" value="SAM-dependent_MTases_sf"/>
</dbReference>
<evidence type="ECO:0000256" key="6">
    <source>
        <dbReference type="ARBA" id="ARBA00023128"/>
    </source>
</evidence>
<sequence length="744" mass="81103">MTVAANTVEAVQHAVPIEIVAAISQRTHSVVQLPEEVEQVLGKHLGGGSKKGLRADSQALLQELRSRSRSTARGGVNDLQLTQSSQEAGQPQLPQKKVRRKRQSRWQDKVQLLTLPGQARGLAETVNIAEHGSAAGAASDEEGDVWVEDVPVQEQAAPQYDAQQAAAYMAARMPACYASVYKVLEEVSMRLPAFAPESMLDFGSGPGTAIWAAHEVYGGQPGSVMAVEPSLGMSRLGQQIQAARAQVSSKSGVAGASAQPTADIRWASSLPNTRSTRSRKPQQSRPHRARQQYDLVTAAYVLSELASDGERQQIIQELWGSTKGILVLVEPGTPSGYQYIINAREQVLQAGLDEETGLRESSVVAPCPHDGACPMQGTPSWCHFVQRFERSSLQRVTKVRQDGGLARTYQDERFSYVVLRRGGRKVGASQAISRHSSDAAEMHDPQPYVDAQPRSWRKSEARYQRALALESLMEEMGQFKNPEGESEVLEEATEYLIQQAIRLGDDEEDDLDSPIEQAQTFTPVSAAAQLEGHRLPESGVASNRSAPAMGHDAECTASEALWESREPAMSGDHATKSEPAPIDATIWARRSQAEEAEQHDSYSSEQLDIDVGPELSEEQVAQLALATARQSSTWGRIIRPPRKKGRHVILDLCTPLSALPQHRQAELSASRPAPSGAEGDKDLAEHEGKTEEGVLVRQVLAAADKKTWLGPAGYALARDSKWGDLWPSYYINRAIITKIESKPQ</sequence>
<proteinExistence type="predicted"/>
<comment type="caution">
    <text evidence="9">The sequence shown here is derived from an EMBL/GenBank/DDBJ whole genome shotgun (WGS) entry which is preliminary data.</text>
</comment>
<protein>
    <submittedName>
        <fullName evidence="9">G1634 protein</fullName>
    </submittedName>
</protein>
<evidence type="ECO:0000256" key="3">
    <source>
        <dbReference type="ARBA" id="ARBA00022946"/>
    </source>
</evidence>
<dbReference type="Proteomes" id="UP001497392">
    <property type="component" value="Unassembled WGS sequence"/>
</dbReference>
<evidence type="ECO:0000256" key="4">
    <source>
        <dbReference type="ARBA" id="ARBA00023004"/>
    </source>
</evidence>
<feature type="compositionally biased region" description="Basic residues" evidence="8">
    <location>
        <begin position="276"/>
        <end position="290"/>
    </location>
</feature>
<evidence type="ECO:0000256" key="8">
    <source>
        <dbReference type="SAM" id="MobiDB-lite"/>
    </source>
</evidence>
<feature type="region of interest" description="Disordered" evidence="8">
    <location>
        <begin position="264"/>
        <end position="290"/>
    </location>
</feature>
<dbReference type="SUPFAM" id="SSF53335">
    <property type="entry name" value="S-adenosyl-L-methionine-dependent methyltransferases"/>
    <property type="match status" value="1"/>
</dbReference>
<keyword evidence="5" id="KW-0411">Iron-sulfur</keyword>
<comment type="function">
    <text evidence="7">Mitochondrial ribosome (mitoribosome) assembly factor. Binds at the interface of the head and body domains of the mitochondrial small ribosomal subunit (mt-SSU), occluding the mRNA channel and preventing compaction of the head domain towards the body. Probable inactive methyltransferase: retains the characteristic folding and ability to bind S-adenosyl-L-methionine, but it probably lost its methyltransferase activity.</text>
</comment>
<keyword evidence="4" id="KW-0408">Iron</keyword>
<evidence type="ECO:0000256" key="1">
    <source>
        <dbReference type="ARBA" id="ARBA00004173"/>
    </source>
</evidence>
<accession>A0ABP1FQ94</accession>
<keyword evidence="6" id="KW-0496">Mitochondrion</keyword>
<evidence type="ECO:0000256" key="7">
    <source>
        <dbReference type="ARBA" id="ARBA00045681"/>
    </source>
</evidence>
<dbReference type="Gene3D" id="3.40.50.150">
    <property type="entry name" value="Vaccinia Virus protein VP39"/>
    <property type="match status" value="1"/>
</dbReference>
<feature type="compositionally biased region" description="Polar residues" evidence="8">
    <location>
        <begin position="79"/>
        <end position="93"/>
    </location>
</feature>
<dbReference type="PANTHER" id="PTHR13184">
    <property type="entry name" value="37S RIBOSOMAL PROTEIN S22"/>
    <property type="match status" value="1"/>
</dbReference>
<reference evidence="9 10" key="1">
    <citation type="submission" date="2024-06" db="EMBL/GenBank/DDBJ databases">
        <authorList>
            <person name="Kraege A."/>
            <person name="Thomma B."/>
        </authorList>
    </citation>
    <scope>NUCLEOTIDE SEQUENCE [LARGE SCALE GENOMIC DNA]</scope>
</reference>
<evidence type="ECO:0000313" key="10">
    <source>
        <dbReference type="Proteomes" id="UP001497392"/>
    </source>
</evidence>
<keyword evidence="3" id="KW-0809">Transit peptide</keyword>
<keyword evidence="2" id="KW-0479">Metal-binding</keyword>
<feature type="region of interest" description="Disordered" evidence="8">
    <location>
        <begin position="66"/>
        <end position="101"/>
    </location>
</feature>